<proteinExistence type="predicted"/>
<dbReference type="AlphaFoldDB" id="X0Z0W2"/>
<gene>
    <name evidence="1" type="ORF">S01H1_81149</name>
</gene>
<reference evidence="1" key="1">
    <citation type="journal article" date="2014" name="Front. Microbiol.">
        <title>High frequency of phylogenetically diverse reductive dehalogenase-homologous genes in deep subseafloor sedimentary metagenomes.</title>
        <authorList>
            <person name="Kawai M."/>
            <person name="Futagami T."/>
            <person name="Toyoda A."/>
            <person name="Takaki Y."/>
            <person name="Nishi S."/>
            <person name="Hori S."/>
            <person name="Arai W."/>
            <person name="Tsubouchi T."/>
            <person name="Morono Y."/>
            <person name="Uchiyama I."/>
            <person name="Ito T."/>
            <person name="Fujiyama A."/>
            <person name="Inagaki F."/>
            <person name="Takami H."/>
        </authorList>
    </citation>
    <scope>NUCLEOTIDE SEQUENCE</scope>
    <source>
        <strain evidence="1">Expedition CK06-06</strain>
    </source>
</reference>
<name>X0Z0W2_9ZZZZ</name>
<evidence type="ECO:0000313" key="1">
    <source>
        <dbReference type="EMBL" id="GAG52277.1"/>
    </source>
</evidence>
<dbReference type="EMBL" id="BARS01054881">
    <property type="protein sequence ID" value="GAG52277.1"/>
    <property type="molecule type" value="Genomic_DNA"/>
</dbReference>
<accession>X0Z0W2</accession>
<sequence length="36" mass="4382">MEEPVVKKDGEAKEFITDWKPYMGKSEEFRDNYDRI</sequence>
<comment type="caution">
    <text evidence="1">The sequence shown here is derived from an EMBL/GenBank/DDBJ whole genome shotgun (WGS) entry which is preliminary data.</text>
</comment>
<feature type="non-terminal residue" evidence="1">
    <location>
        <position position="36"/>
    </location>
</feature>
<protein>
    <submittedName>
        <fullName evidence="1">Uncharacterized protein</fullName>
    </submittedName>
</protein>
<organism evidence="1">
    <name type="scientific">marine sediment metagenome</name>
    <dbReference type="NCBI Taxonomy" id="412755"/>
    <lineage>
        <taxon>unclassified sequences</taxon>
        <taxon>metagenomes</taxon>
        <taxon>ecological metagenomes</taxon>
    </lineage>
</organism>